<organism evidence="2">
    <name type="scientific">Caldithrix abyssi</name>
    <dbReference type="NCBI Taxonomy" id="187145"/>
    <lineage>
        <taxon>Bacteria</taxon>
        <taxon>Pseudomonadati</taxon>
        <taxon>Calditrichota</taxon>
        <taxon>Calditrichia</taxon>
        <taxon>Calditrichales</taxon>
        <taxon>Calditrichaceae</taxon>
        <taxon>Caldithrix</taxon>
    </lineage>
</organism>
<feature type="transmembrane region" description="Helical" evidence="1">
    <location>
        <begin position="108"/>
        <end position="131"/>
    </location>
</feature>
<protein>
    <submittedName>
        <fullName evidence="2">Uncharacterized protein</fullName>
    </submittedName>
</protein>
<proteinExistence type="predicted"/>
<feature type="transmembrane region" description="Helical" evidence="1">
    <location>
        <begin position="35"/>
        <end position="52"/>
    </location>
</feature>
<feature type="transmembrane region" description="Helical" evidence="1">
    <location>
        <begin position="222"/>
        <end position="241"/>
    </location>
</feature>
<feature type="transmembrane region" description="Helical" evidence="1">
    <location>
        <begin position="253"/>
        <end position="275"/>
    </location>
</feature>
<name>A0A7V1PVJ5_CALAY</name>
<dbReference type="Proteomes" id="UP000886005">
    <property type="component" value="Unassembled WGS sequence"/>
</dbReference>
<keyword evidence="1" id="KW-1133">Transmembrane helix</keyword>
<keyword evidence="1" id="KW-0812">Transmembrane</keyword>
<feature type="transmembrane region" description="Helical" evidence="1">
    <location>
        <begin position="83"/>
        <end position="101"/>
    </location>
</feature>
<keyword evidence="1" id="KW-0472">Membrane</keyword>
<accession>A0A7V1PVJ5</accession>
<evidence type="ECO:0000256" key="1">
    <source>
        <dbReference type="SAM" id="Phobius"/>
    </source>
</evidence>
<sequence length="350" mass="39178">MVVKSDRTLLARLTAMWALSESALGGILHGLKIPFTGMVVSSIAVFSILMMIRSGAGRGDLFKALMIVAAVKAMVSPHSPPTAYMALFFQGGLAMLMLSLLQKSPAAGYLLLFLALMESGLQKIIVLTLIFGRDLWSSIDVFAAYLYKSLLPQSSGLSFSIGFGIIAVYLAIHALYFLLGAFWFRRFIKSLETFDSESITIVLDNTIRAEAGKRKKRLRLSWLIYPLAIVLMALTFIYPVFESSVGWRALRMVLRSVILLSLWYGLAGPLVVRWMRKRINSHRQQYSAEIDAVLDMLPVLKKVFMQVWRRHHRRPGRKLSAFLRELLLTLLFARITVGRDEQGGGEESAG</sequence>
<feature type="transmembrane region" description="Helical" evidence="1">
    <location>
        <begin position="157"/>
        <end position="184"/>
    </location>
</feature>
<gene>
    <name evidence="2" type="ORF">ENJ10_10240</name>
</gene>
<comment type="caution">
    <text evidence="2">The sequence shown here is derived from an EMBL/GenBank/DDBJ whole genome shotgun (WGS) entry which is preliminary data.</text>
</comment>
<reference evidence="2" key="1">
    <citation type="journal article" date="2020" name="mSystems">
        <title>Genome- and Community-Level Interaction Insights into Carbon Utilization and Element Cycling Functions of Hydrothermarchaeota in Hydrothermal Sediment.</title>
        <authorList>
            <person name="Zhou Z."/>
            <person name="Liu Y."/>
            <person name="Xu W."/>
            <person name="Pan J."/>
            <person name="Luo Z.H."/>
            <person name="Li M."/>
        </authorList>
    </citation>
    <scope>NUCLEOTIDE SEQUENCE [LARGE SCALE GENOMIC DNA]</scope>
    <source>
        <strain evidence="2">HyVt-456</strain>
    </source>
</reference>
<evidence type="ECO:0000313" key="2">
    <source>
        <dbReference type="EMBL" id="HED11056.1"/>
    </source>
</evidence>
<dbReference type="EMBL" id="DRLD01000279">
    <property type="protein sequence ID" value="HED11056.1"/>
    <property type="molecule type" value="Genomic_DNA"/>
</dbReference>
<dbReference type="AlphaFoldDB" id="A0A7V1PVJ5"/>